<name>A0AC59ZHW7_RANTA</name>
<evidence type="ECO:0000313" key="1">
    <source>
        <dbReference type="EMBL" id="CAN0431799.1"/>
    </source>
</evidence>
<reference evidence="1" key="2">
    <citation type="submission" date="2025-03" db="EMBL/GenBank/DDBJ databases">
        <authorList>
            <consortium name="ELIXIR-Norway"/>
            <consortium name="Elixir Norway"/>
        </authorList>
    </citation>
    <scope>NUCLEOTIDE SEQUENCE</scope>
</reference>
<gene>
    <name evidence="1" type="ORF">MRATA1EN22A_LOCUS18718</name>
</gene>
<evidence type="ECO:0000313" key="2">
    <source>
        <dbReference type="Proteomes" id="UP001162501"/>
    </source>
</evidence>
<organism evidence="1 2">
    <name type="scientific">Rangifer tarandus platyrhynchus</name>
    <name type="common">Svalbard reindeer</name>
    <dbReference type="NCBI Taxonomy" id="3082113"/>
    <lineage>
        <taxon>Eukaryota</taxon>
        <taxon>Metazoa</taxon>
        <taxon>Chordata</taxon>
        <taxon>Craniata</taxon>
        <taxon>Vertebrata</taxon>
        <taxon>Euteleostomi</taxon>
        <taxon>Mammalia</taxon>
        <taxon>Eutheria</taxon>
        <taxon>Laurasiatheria</taxon>
        <taxon>Artiodactyla</taxon>
        <taxon>Ruminantia</taxon>
        <taxon>Pecora</taxon>
        <taxon>Cervidae</taxon>
        <taxon>Odocoileinae</taxon>
        <taxon>Rangifer</taxon>
    </lineage>
</organism>
<reference evidence="1" key="1">
    <citation type="submission" date="2023-05" db="EMBL/GenBank/DDBJ databases">
        <authorList>
            <consortium name="ELIXIR-Norway"/>
        </authorList>
    </citation>
    <scope>NUCLEOTIDE SEQUENCE</scope>
</reference>
<protein>
    <submittedName>
        <fullName evidence="1">Uncharacterized protein</fullName>
    </submittedName>
</protein>
<dbReference type="EMBL" id="OX596087">
    <property type="protein sequence ID" value="CAN0431799.1"/>
    <property type="molecule type" value="Genomic_DNA"/>
</dbReference>
<accession>A0AC59ZHW7</accession>
<dbReference type="Proteomes" id="UP001162501">
    <property type="component" value="Chromosome 3"/>
</dbReference>
<proteinExistence type="predicted"/>
<sequence>MIMDDLDGPNVITGAFIRGKQEDQRGFPGGSVGQESACQCRSPRRCRFDPWVRKISWRRKWKPSPVFLPGESRDQRSLLSYSPWGQKESDMTENSRIRVRGDVTTEAESEGVERCYTVWFKDGARDHKPRNVVGEWGALDTGKGKRRDSF</sequence>